<dbReference type="InterPro" id="IPR054363">
    <property type="entry name" value="GH95_cat"/>
</dbReference>
<sequence>MKGAAQFWLDSLVRDQGNLTFLTSPSCTPDDGPFTEGSALDQQLIWQLFNNTLAATTILSESDKVFVNNLTTTLEGLSSGLKIGHWGQIQEWNLDLDIPREFHRYLGPLWAVYPGHQIFFVSTNSSNNNNNRTQEELLKAAQWTLENRGEGVTEDNLGWAKSWRAVMWARLGDGSKAYKALNLFKKNNLKYKNLLNFEEGFSGQLGFGAAIVEMVIQSRAPGYLDVLNNAETGLPERWLKAGSVQGFRTRDGHNVTAKWEETKVRSVEVAAPLKAGELRVRIGTLKGEEETPSEKVHVSIKGSTKKVEYTREADVVVLTVSKGQTYVIEIDP</sequence>
<dbReference type="Pfam" id="PF22124">
    <property type="entry name" value="Glyco_hydro_95_cat"/>
    <property type="match status" value="1"/>
</dbReference>
<evidence type="ECO:0000313" key="4">
    <source>
        <dbReference type="Proteomes" id="UP000749646"/>
    </source>
</evidence>
<comment type="caution">
    <text evidence="3">The sequence shown here is derived from an EMBL/GenBank/DDBJ whole genome shotgun (WGS) entry which is preliminary data.</text>
</comment>
<dbReference type="Proteomes" id="UP000749646">
    <property type="component" value="Unassembled WGS sequence"/>
</dbReference>
<name>A0A9P6LRD0_9FUNG</name>
<evidence type="ECO:0000259" key="1">
    <source>
        <dbReference type="Pfam" id="PF21307"/>
    </source>
</evidence>
<evidence type="ECO:0000259" key="2">
    <source>
        <dbReference type="Pfam" id="PF22124"/>
    </source>
</evidence>
<keyword evidence="4" id="KW-1185">Reference proteome</keyword>
<dbReference type="GO" id="GO:0004560">
    <property type="term" value="F:alpha-L-fucosidase activity"/>
    <property type="evidence" value="ECO:0007669"/>
    <property type="project" value="TreeGrafter"/>
</dbReference>
<dbReference type="InterPro" id="IPR049053">
    <property type="entry name" value="AFCA-like_C"/>
</dbReference>
<dbReference type="SUPFAM" id="SSF48208">
    <property type="entry name" value="Six-hairpin glycosidases"/>
    <property type="match status" value="1"/>
</dbReference>
<organism evidence="3 4">
    <name type="scientific">Modicella reniformis</name>
    <dbReference type="NCBI Taxonomy" id="1440133"/>
    <lineage>
        <taxon>Eukaryota</taxon>
        <taxon>Fungi</taxon>
        <taxon>Fungi incertae sedis</taxon>
        <taxon>Mucoromycota</taxon>
        <taxon>Mortierellomycotina</taxon>
        <taxon>Mortierellomycetes</taxon>
        <taxon>Mortierellales</taxon>
        <taxon>Mortierellaceae</taxon>
        <taxon>Modicella</taxon>
    </lineage>
</organism>
<feature type="domain" description="Glycosyl hydrolase family 95 catalytic" evidence="2">
    <location>
        <begin position="1"/>
        <end position="214"/>
    </location>
</feature>
<reference evidence="3" key="1">
    <citation type="journal article" date="2020" name="Fungal Divers.">
        <title>Resolving the Mortierellaceae phylogeny through synthesis of multi-gene phylogenetics and phylogenomics.</title>
        <authorList>
            <person name="Vandepol N."/>
            <person name="Liber J."/>
            <person name="Desiro A."/>
            <person name="Na H."/>
            <person name="Kennedy M."/>
            <person name="Barry K."/>
            <person name="Grigoriev I.V."/>
            <person name="Miller A.N."/>
            <person name="O'Donnell K."/>
            <person name="Stajich J.E."/>
            <person name="Bonito G."/>
        </authorList>
    </citation>
    <scope>NUCLEOTIDE SEQUENCE</scope>
    <source>
        <strain evidence="3">MES-2147</strain>
    </source>
</reference>
<protein>
    <recommendedName>
        <fullName evidence="5">Alpha-L-fucosidase</fullName>
    </recommendedName>
</protein>
<feature type="domain" description="Alpha fucosidase A-like C-terminal" evidence="1">
    <location>
        <begin position="233"/>
        <end position="328"/>
    </location>
</feature>
<evidence type="ECO:0008006" key="5">
    <source>
        <dbReference type="Google" id="ProtNLM"/>
    </source>
</evidence>
<dbReference type="Pfam" id="PF21307">
    <property type="entry name" value="Glyco_hydro_95_C"/>
    <property type="match status" value="1"/>
</dbReference>
<dbReference type="Gene3D" id="1.50.10.10">
    <property type="match status" value="1"/>
</dbReference>
<dbReference type="PANTHER" id="PTHR31084:SF3">
    <property type="entry name" value="ALPHA-FUCOSIDASE A"/>
    <property type="match status" value="1"/>
</dbReference>
<dbReference type="PANTHER" id="PTHR31084">
    <property type="entry name" value="ALPHA-L-FUCOSIDASE 2"/>
    <property type="match status" value="1"/>
</dbReference>
<gene>
    <name evidence="3" type="ORF">BGZ65_011400</name>
</gene>
<dbReference type="InterPro" id="IPR012341">
    <property type="entry name" value="6hp_glycosidase-like_sf"/>
</dbReference>
<dbReference type="GO" id="GO:0005975">
    <property type="term" value="P:carbohydrate metabolic process"/>
    <property type="evidence" value="ECO:0007669"/>
    <property type="project" value="InterPro"/>
</dbReference>
<dbReference type="OrthoDB" id="2848340at2759"/>
<dbReference type="InterPro" id="IPR008928">
    <property type="entry name" value="6-hairpin_glycosidase_sf"/>
</dbReference>
<proteinExistence type="predicted"/>
<dbReference type="AlphaFoldDB" id="A0A9P6LRD0"/>
<evidence type="ECO:0000313" key="3">
    <source>
        <dbReference type="EMBL" id="KAF9920264.1"/>
    </source>
</evidence>
<accession>A0A9P6LRD0</accession>
<dbReference type="EMBL" id="JAAAHW010011297">
    <property type="protein sequence ID" value="KAF9920264.1"/>
    <property type="molecule type" value="Genomic_DNA"/>
</dbReference>